<dbReference type="Pfam" id="PF00468">
    <property type="entry name" value="Ribosomal_L34"/>
    <property type="match status" value="1"/>
</dbReference>
<name>A0A0L0TBJ9_ALLM3</name>
<reference evidence="5 6" key="1">
    <citation type="submission" date="2009-11" db="EMBL/GenBank/DDBJ databases">
        <title>Annotation of Allomyces macrogynus ATCC 38327.</title>
        <authorList>
            <consortium name="The Broad Institute Genome Sequencing Platform"/>
            <person name="Russ C."/>
            <person name="Cuomo C."/>
            <person name="Burger G."/>
            <person name="Gray M.W."/>
            <person name="Holland P.W.H."/>
            <person name="King N."/>
            <person name="Lang F.B.F."/>
            <person name="Roger A.J."/>
            <person name="Ruiz-Trillo I."/>
            <person name="Young S.K."/>
            <person name="Zeng Q."/>
            <person name="Gargeya S."/>
            <person name="Fitzgerald M."/>
            <person name="Haas B."/>
            <person name="Abouelleil A."/>
            <person name="Alvarado L."/>
            <person name="Arachchi H.M."/>
            <person name="Berlin A."/>
            <person name="Chapman S.B."/>
            <person name="Gearin G."/>
            <person name="Goldberg J."/>
            <person name="Griggs A."/>
            <person name="Gujja S."/>
            <person name="Hansen M."/>
            <person name="Heiman D."/>
            <person name="Howarth C."/>
            <person name="Larimer J."/>
            <person name="Lui A."/>
            <person name="MacDonald P.J.P."/>
            <person name="McCowen C."/>
            <person name="Montmayeur A."/>
            <person name="Murphy C."/>
            <person name="Neiman D."/>
            <person name="Pearson M."/>
            <person name="Priest M."/>
            <person name="Roberts A."/>
            <person name="Saif S."/>
            <person name="Shea T."/>
            <person name="Sisk P."/>
            <person name="Stolte C."/>
            <person name="Sykes S."/>
            <person name="Wortman J."/>
            <person name="Nusbaum C."/>
            <person name="Birren B."/>
        </authorList>
    </citation>
    <scope>NUCLEOTIDE SEQUENCE [LARGE SCALE GENOMIC DNA]</scope>
    <source>
        <strain evidence="5 6">ATCC 38327</strain>
    </source>
</reference>
<keyword evidence="3" id="KW-0687">Ribonucleoprotein</keyword>
<dbReference type="NCBIfam" id="TIGR01030">
    <property type="entry name" value="rpmH_bact"/>
    <property type="match status" value="1"/>
</dbReference>
<keyword evidence="6" id="KW-1185">Reference proteome</keyword>
<dbReference type="PANTHER" id="PTHR14503">
    <property type="entry name" value="MITOCHONDRIAL RIBOSOMAL PROTEIN 34 FAMILY MEMBER"/>
    <property type="match status" value="1"/>
</dbReference>
<dbReference type="FunFam" id="1.10.287.3980:FF:000001">
    <property type="entry name" value="Mitochondrial ribosomal protein L34"/>
    <property type="match status" value="1"/>
</dbReference>
<dbReference type="eggNOG" id="KOG4612">
    <property type="taxonomic scope" value="Eukaryota"/>
</dbReference>
<dbReference type="GO" id="GO:0005762">
    <property type="term" value="C:mitochondrial large ribosomal subunit"/>
    <property type="evidence" value="ECO:0007669"/>
    <property type="project" value="TreeGrafter"/>
</dbReference>
<evidence type="ECO:0000256" key="3">
    <source>
        <dbReference type="ARBA" id="ARBA00023274"/>
    </source>
</evidence>
<dbReference type="InterPro" id="IPR000271">
    <property type="entry name" value="Ribosomal_bL34"/>
</dbReference>
<dbReference type="PANTHER" id="PTHR14503:SF4">
    <property type="entry name" value="LARGE RIBOSOMAL SUBUNIT PROTEIN BL34M"/>
    <property type="match status" value="1"/>
</dbReference>
<dbReference type="Proteomes" id="UP000054350">
    <property type="component" value="Unassembled WGS sequence"/>
</dbReference>
<dbReference type="AlphaFoldDB" id="A0A0L0TBJ9"/>
<comment type="similarity">
    <text evidence="1">Belongs to the bacterial ribosomal protein bL34 family.</text>
</comment>
<sequence length="108" mass="11587">MSVFLSALRATTAIRAGSLAAVSALPRLAPPALTPAAAAMRTPLSATFAPSPAFTGVLGARGVKFGTEYQPSIIRRKRKWGFLARANSKAGRKILHRRMLKGRKYLSH</sequence>
<evidence type="ECO:0000313" key="5">
    <source>
        <dbReference type="EMBL" id="KNE72178.1"/>
    </source>
</evidence>
<dbReference type="OMA" id="FGATQMR"/>
<gene>
    <name evidence="5" type="ORF">AMAG_16665</name>
</gene>
<keyword evidence="2 5" id="KW-0689">Ribosomal protein</keyword>
<accession>A0A0L0TBJ9</accession>
<dbReference type="EMBL" id="GG745377">
    <property type="protein sequence ID" value="KNE72178.1"/>
    <property type="molecule type" value="Genomic_DNA"/>
</dbReference>
<evidence type="ECO:0000313" key="6">
    <source>
        <dbReference type="Proteomes" id="UP000054350"/>
    </source>
</evidence>
<dbReference type="OrthoDB" id="431691at2759"/>
<organism evidence="5 6">
    <name type="scientific">Allomyces macrogynus (strain ATCC 38327)</name>
    <name type="common">Allomyces javanicus var. macrogynus</name>
    <dbReference type="NCBI Taxonomy" id="578462"/>
    <lineage>
        <taxon>Eukaryota</taxon>
        <taxon>Fungi</taxon>
        <taxon>Fungi incertae sedis</taxon>
        <taxon>Blastocladiomycota</taxon>
        <taxon>Blastocladiomycetes</taxon>
        <taxon>Blastocladiales</taxon>
        <taxon>Blastocladiaceae</taxon>
        <taxon>Allomyces</taxon>
    </lineage>
</organism>
<dbReference type="GO" id="GO:0003735">
    <property type="term" value="F:structural constituent of ribosome"/>
    <property type="evidence" value="ECO:0007669"/>
    <property type="project" value="InterPro"/>
</dbReference>
<evidence type="ECO:0000256" key="2">
    <source>
        <dbReference type="ARBA" id="ARBA00022980"/>
    </source>
</evidence>
<dbReference type="Gene3D" id="1.10.287.3980">
    <property type="match status" value="1"/>
</dbReference>
<dbReference type="STRING" id="578462.A0A0L0TBJ9"/>
<dbReference type="GO" id="GO:0006412">
    <property type="term" value="P:translation"/>
    <property type="evidence" value="ECO:0007669"/>
    <property type="project" value="InterPro"/>
</dbReference>
<reference evidence="6" key="2">
    <citation type="submission" date="2009-11" db="EMBL/GenBank/DDBJ databases">
        <title>The Genome Sequence of Allomyces macrogynus strain ATCC 38327.</title>
        <authorList>
            <consortium name="The Broad Institute Genome Sequencing Platform"/>
            <person name="Russ C."/>
            <person name="Cuomo C."/>
            <person name="Shea T."/>
            <person name="Young S.K."/>
            <person name="Zeng Q."/>
            <person name="Koehrsen M."/>
            <person name="Haas B."/>
            <person name="Borodovsky M."/>
            <person name="Guigo R."/>
            <person name="Alvarado L."/>
            <person name="Berlin A."/>
            <person name="Borenstein D."/>
            <person name="Chen Z."/>
            <person name="Engels R."/>
            <person name="Freedman E."/>
            <person name="Gellesch M."/>
            <person name="Goldberg J."/>
            <person name="Griggs A."/>
            <person name="Gujja S."/>
            <person name="Heiman D."/>
            <person name="Hepburn T."/>
            <person name="Howarth C."/>
            <person name="Jen D."/>
            <person name="Larson L."/>
            <person name="Lewis B."/>
            <person name="Mehta T."/>
            <person name="Park D."/>
            <person name="Pearson M."/>
            <person name="Roberts A."/>
            <person name="Saif S."/>
            <person name="Shenoy N."/>
            <person name="Sisk P."/>
            <person name="Stolte C."/>
            <person name="Sykes S."/>
            <person name="Walk T."/>
            <person name="White J."/>
            <person name="Yandava C."/>
            <person name="Burger G."/>
            <person name="Gray M.W."/>
            <person name="Holland P.W.H."/>
            <person name="King N."/>
            <person name="Lang F.B.F."/>
            <person name="Roger A.J."/>
            <person name="Ruiz-Trillo I."/>
            <person name="Lander E."/>
            <person name="Nusbaum C."/>
        </authorList>
    </citation>
    <scope>NUCLEOTIDE SEQUENCE [LARGE SCALE GENOMIC DNA]</scope>
    <source>
        <strain evidence="6">ATCC 38327</strain>
    </source>
</reference>
<evidence type="ECO:0000256" key="1">
    <source>
        <dbReference type="ARBA" id="ARBA00010111"/>
    </source>
</evidence>
<protein>
    <recommendedName>
        <fullName evidence="4">Large ribosomal subunit protein bL34m</fullName>
    </recommendedName>
</protein>
<proteinExistence type="inferred from homology"/>
<evidence type="ECO:0000256" key="4">
    <source>
        <dbReference type="ARBA" id="ARBA00035274"/>
    </source>
</evidence>
<dbReference type="VEuPathDB" id="FungiDB:AMAG_16665"/>